<feature type="region of interest" description="Disordered" evidence="16">
    <location>
        <begin position="597"/>
        <end position="637"/>
    </location>
</feature>
<feature type="region of interest" description="Disordered" evidence="16">
    <location>
        <begin position="81"/>
        <end position="115"/>
    </location>
</feature>
<evidence type="ECO:0000256" key="5">
    <source>
        <dbReference type="ARBA" id="ARBA00004514"/>
    </source>
</evidence>
<feature type="region of interest" description="Disordered" evidence="16">
    <location>
        <begin position="42"/>
        <end position="63"/>
    </location>
</feature>
<evidence type="ECO:0000256" key="15">
    <source>
        <dbReference type="ARBA" id="ARBA00023273"/>
    </source>
</evidence>
<dbReference type="RefSeq" id="XP_004365251.2">
    <property type="nucleotide sequence ID" value="XM_004365194.2"/>
</dbReference>
<feature type="compositionally biased region" description="Low complexity" evidence="16">
    <location>
        <begin position="94"/>
        <end position="115"/>
    </location>
</feature>
<keyword evidence="14" id="KW-0539">Nucleus</keyword>
<dbReference type="Pfam" id="PF11704">
    <property type="entry name" value="Folliculin"/>
    <property type="match status" value="1"/>
</dbReference>
<dbReference type="GO" id="GO:0005096">
    <property type="term" value="F:GTPase activator activity"/>
    <property type="evidence" value="ECO:0007669"/>
    <property type="project" value="UniProtKB-KW"/>
</dbReference>
<dbReference type="InterPro" id="IPR021713">
    <property type="entry name" value="Folliculin"/>
</dbReference>
<evidence type="ECO:0000256" key="11">
    <source>
        <dbReference type="ARBA" id="ARBA00023136"/>
    </source>
</evidence>
<dbReference type="PANTHER" id="PTHR31441:SF2">
    <property type="entry name" value="FOLLICULIN"/>
    <property type="match status" value="1"/>
</dbReference>
<keyword evidence="13" id="KW-0458">Lysosome</keyword>
<dbReference type="PROSITE" id="PS51834">
    <property type="entry name" value="DENN_FLCN_SMCR8"/>
    <property type="match status" value="1"/>
</dbReference>
<feature type="compositionally biased region" description="Polar residues" evidence="16">
    <location>
        <begin position="604"/>
        <end position="616"/>
    </location>
</feature>
<feature type="compositionally biased region" description="Low complexity" evidence="16">
    <location>
        <begin position="149"/>
        <end position="161"/>
    </location>
</feature>
<evidence type="ECO:0000313" key="19">
    <source>
        <dbReference type="Proteomes" id="UP000008743"/>
    </source>
</evidence>
<evidence type="ECO:0000256" key="7">
    <source>
        <dbReference type="ARBA" id="ARBA00009987"/>
    </source>
</evidence>
<keyword evidence="12" id="KW-0206">Cytoskeleton</keyword>
<dbReference type="GO" id="GO:0000122">
    <property type="term" value="P:negative regulation of transcription by RNA polymerase II"/>
    <property type="evidence" value="ECO:0007669"/>
    <property type="project" value="TreeGrafter"/>
</dbReference>
<evidence type="ECO:0000256" key="6">
    <source>
        <dbReference type="ARBA" id="ARBA00004656"/>
    </source>
</evidence>
<dbReference type="GO" id="GO:0005829">
    <property type="term" value="C:cytosol"/>
    <property type="evidence" value="ECO:0007669"/>
    <property type="project" value="UniProtKB-SubCell"/>
</dbReference>
<comment type="similarity">
    <text evidence="7">Belongs to the folliculin family.</text>
</comment>
<evidence type="ECO:0000256" key="10">
    <source>
        <dbReference type="ARBA" id="ARBA00022490"/>
    </source>
</evidence>
<evidence type="ECO:0000256" key="12">
    <source>
        <dbReference type="ARBA" id="ARBA00023212"/>
    </source>
</evidence>
<dbReference type="PANTHER" id="PTHR31441">
    <property type="entry name" value="FOLLICULIN FAMILY MEMBER"/>
    <property type="match status" value="1"/>
</dbReference>
<evidence type="ECO:0000256" key="8">
    <source>
        <dbReference type="ARBA" id="ARBA00021824"/>
    </source>
</evidence>
<evidence type="ECO:0000259" key="17">
    <source>
        <dbReference type="PROSITE" id="PS51834"/>
    </source>
</evidence>
<dbReference type="SMR" id="A0A0D2U0M6"/>
<gene>
    <name evidence="18" type="ORF">CAOG_000380</name>
</gene>
<dbReference type="InterPro" id="IPR044886">
    <property type="entry name" value="FLCN_DENN_C_sf"/>
</dbReference>
<dbReference type="Pfam" id="PF16692">
    <property type="entry name" value="Folliculin_C"/>
    <property type="match status" value="2"/>
</dbReference>
<feature type="region of interest" description="Disordered" evidence="16">
    <location>
        <begin position="131"/>
        <end position="165"/>
    </location>
</feature>
<keyword evidence="15" id="KW-0966">Cell projection</keyword>
<dbReference type="GO" id="GO:0005634">
    <property type="term" value="C:nucleus"/>
    <property type="evidence" value="ECO:0007669"/>
    <property type="project" value="UniProtKB-SubCell"/>
</dbReference>
<dbReference type="GO" id="GO:0005929">
    <property type="term" value="C:cilium"/>
    <property type="evidence" value="ECO:0007669"/>
    <property type="project" value="UniProtKB-SubCell"/>
</dbReference>
<feature type="compositionally biased region" description="Low complexity" evidence="16">
    <location>
        <begin position="42"/>
        <end position="62"/>
    </location>
</feature>
<feature type="compositionally biased region" description="Polar residues" evidence="16">
    <location>
        <begin position="513"/>
        <end position="525"/>
    </location>
</feature>
<name>A0A0D2U0M6_CAPO3</name>
<evidence type="ECO:0000256" key="4">
    <source>
        <dbReference type="ARBA" id="ARBA00004300"/>
    </source>
</evidence>
<organism evidence="18 19">
    <name type="scientific">Capsaspora owczarzaki (strain ATCC 30864)</name>
    <dbReference type="NCBI Taxonomy" id="595528"/>
    <lineage>
        <taxon>Eukaryota</taxon>
        <taxon>Filasterea</taxon>
        <taxon>Capsaspora</taxon>
    </lineage>
</organism>
<proteinExistence type="inferred from homology"/>
<evidence type="ECO:0000256" key="1">
    <source>
        <dbReference type="ARBA" id="ARBA00004123"/>
    </source>
</evidence>
<evidence type="ECO:0000256" key="3">
    <source>
        <dbReference type="ARBA" id="ARBA00004186"/>
    </source>
</evidence>
<keyword evidence="9" id="KW-0343">GTPase activation</keyword>
<keyword evidence="10" id="KW-0963">Cytoplasm</keyword>
<dbReference type="Proteomes" id="UP000008743">
    <property type="component" value="Unassembled WGS sequence"/>
</dbReference>
<evidence type="ECO:0000256" key="2">
    <source>
        <dbReference type="ARBA" id="ARBA00004138"/>
    </source>
</evidence>
<evidence type="ECO:0000256" key="9">
    <source>
        <dbReference type="ARBA" id="ARBA00022468"/>
    </source>
</evidence>
<evidence type="ECO:0000313" key="18">
    <source>
        <dbReference type="EMBL" id="KJE88796.1"/>
    </source>
</evidence>
<feature type="region of interest" description="Disordered" evidence="16">
    <location>
        <begin position="501"/>
        <end position="525"/>
    </location>
</feature>
<evidence type="ECO:0000256" key="16">
    <source>
        <dbReference type="SAM" id="MobiDB-lite"/>
    </source>
</evidence>
<reference evidence="19" key="1">
    <citation type="submission" date="2011-02" db="EMBL/GenBank/DDBJ databases">
        <title>The Genome Sequence of Capsaspora owczarzaki ATCC 30864.</title>
        <authorList>
            <person name="Russ C."/>
            <person name="Cuomo C."/>
            <person name="Burger G."/>
            <person name="Gray M.W."/>
            <person name="Holland P.W.H."/>
            <person name="King N."/>
            <person name="Lang F.B.F."/>
            <person name="Roger A.J."/>
            <person name="Ruiz-Trillo I."/>
            <person name="Young S.K."/>
            <person name="Zeng Q."/>
            <person name="Gargeya S."/>
            <person name="Alvarado L."/>
            <person name="Berlin A."/>
            <person name="Chapman S.B."/>
            <person name="Chen Z."/>
            <person name="Freedman E."/>
            <person name="Gellesch M."/>
            <person name="Goldberg J."/>
            <person name="Griggs A."/>
            <person name="Gujja S."/>
            <person name="Heilman E."/>
            <person name="Heiman D."/>
            <person name="Howarth C."/>
            <person name="Mehta T."/>
            <person name="Neiman D."/>
            <person name="Pearson M."/>
            <person name="Roberts A."/>
            <person name="Saif S."/>
            <person name="Shea T."/>
            <person name="Shenoy N."/>
            <person name="Sisk P."/>
            <person name="Stolte C."/>
            <person name="Sykes S."/>
            <person name="White J."/>
            <person name="Yandava C."/>
            <person name="Haas B."/>
            <person name="Nusbaum C."/>
            <person name="Birren B."/>
        </authorList>
    </citation>
    <scope>NUCLEOTIDE SEQUENCE</scope>
    <source>
        <strain evidence="19">ATCC 30864</strain>
    </source>
</reference>
<sequence>MNGIIVLCHFCELHGPSVLFCTQAFHSNHDPLEAFTTTSGAGGAAVSQSHAGGANGTGLNNGKDLDTASYYDSEFGGRGGYLPPLSESSRDMSRTASHSTTTTTSNASSLDVPSSISSSSSSAVAAAATAAAGGMHTPSPNRRRIGHLAAASPGSPAASNSTCSSCRSLPDDMPGFITNDHTTRISYISSQYPDHPSLYSHVRQACVRSLSCEVCPGREGAVIFGDDKSGYVFSYTFFVRDAQARGFQRWYSIISLMTDRIYLVNSWHFLVSSSRELISDLQKRANHRFEADQAKKTAEARFASPGVGSGFGMTPDQFRRRRGGHQALRSLQDLSGDERLFSTVHTAFAWTLKACGERMFERQIEGPPLIASGHPADLTNQYEMIDRAGTLRFATLSELIQVIGIEVFTLLLFNVVIGNQLVVRGPDPTMVASCLRLVQDLIPIGCCNVDYRSTVYKDSWQCNLLGLTATAEVPPHVDTHSYVLLDMTCEERPPVTTEVADGHQHANGATRPVTASFSDQSNGSHSVDMATAEFQLLSHGRSSPPNFLSDSQASMRGMHSVADSLATSQMHEPNGANPPGSTEETLLRAARAKISSVPSVHVSDMSSNSTHPTSQGSAYLPPPPAIPSSASAETAEHARRLSTDSFSILRFAAYAFSVTASNQSEAETGNSFTKKVLAILLGTMYTDAVKHEFVVTLKEEWMHKAKLFFKFSKENARKDGYNQRLNRLLKALDIKDDDLPVLRFWTTGLSKKHRTKLLLATQ</sequence>
<dbReference type="PhylomeDB" id="A0A0D2U0M6"/>
<keyword evidence="19" id="KW-1185">Reference proteome</keyword>
<dbReference type="GO" id="GO:0005819">
    <property type="term" value="C:spindle"/>
    <property type="evidence" value="ECO:0007669"/>
    <property type="project" value="UniProtKB-SubCell"/>
</dbReference>
<protein>
    <recommendedName>
        <fullName evidence="8">Folliculin</fullName>
    </recommendedName>
</protein>
<dbReference type="GO" id="GO:0005765">
    <property type="term" value="C:lysosomal membrane"/>
    <property type="evidence" value="ECO:0007669"/>
    <property type="project" value="UniProtKB-SubCell"/>
</dbReference>
<dbReference type="Gene3D" id="3.40.50.12430">
    <property type="match status" value="1"/>
</dbReference>
<keyword evidence="11" id="KW-0472">Membrane</keyword>
<dbReference type="GO" id="GO:1904263">
    <property type="term" value="P:positive regulation of TORC1 signaling"/>
    <property type="evidence" value="ECO:0007669"/>
    <property type="project" value="TreeGrafter"/>
</dbReference>
<dbReference type="eggNOG" id="KOG3715">
    <property type="taxonomic scope" value="Eukaryota"/>
</dbReference>
<feature type="domain" description="UDENN FLCN/SMCR8-type" evidence="17">
    <location>
        <begin position="167"/>
        <end position="750"/>
    </location>
</feature>
<dbReference type="EMBL" id="KE346360">
    <property type="protein sequence ID" value="KJE88796.1"/>
    <property type="molecule type" value="Genomic_DNA"/>
</dbReference>
<dbReference type="Gene3D" id="1.10.10.1730">
    <property type="entry name" value="Folliculin"/>
    <property type="match status" value="1"/>
</dbReference>
<accession>A0A0D2U0M6</accession>
<dbReference type="InParanoid" id="A0A0D2U0M6"/>
<dbReference type="InterPro" id="IPR032035">
    <property type="entry name" value="Folliculin_DENN"/>
</dbReference>
<dbReference type="InterPro" id="IPR037521">
    <property type="entry name" value="FLCN/SMCR8_DENN"/>
</dbReference>
<dbReference type="GO" id="GO:0005813">
    <property type="term" value="C:centrosome"/>
    <property type="evidence" value="ECO:0007669"/>
    <property type="project" value="UniProtKB-SubCell"/>
</dbReference>
<evidence type="ECO:0000256" key="14">
    <source>
        <dbReference type="ARBA" id="ARBA00023242"/>
    </source>
</evidence>
<dbReference type="AlphaFoldDB" id="A0A0D2U0M6"/>
<dbReference type="OrthoDB" id="5599713at2759"/>
<evidence type="ECO:0000256" key="13">
    <source>
        <dbReference type="ARBA" id="ARBA00023228"/>
    </source>
</evidence>
<comment type="subcellular location">
    <subcellularLocation>
        <location evidence="2">Cell projection</location>
        <location evidence="2">Cilium</location>
    </subcellularLocation>
    <subcellularLocation>
        <location evidence="4">Cytoplasm</location>
        <location evidence="4">Cytoskeleton</location>
        <location evidence="4">Microtubule organizing center</location>
        <location evidence="4">Centrosome</location>
    </subcellularLocation>
    <subcellularLocation>
        <location evidence="3">Cytoplasm</location>
        <location evidence="3">Cytoskeleton</location>
        <location evidence="3">Spindle</location>
    </subcellularLocation>
    <subcellularLocation>
        <location evidence="5">Cytoplasm</location>
        <location evidence="5">Cytosol</location>
    </subcellularLocation>
    <subcellularLocation>
        <location evidence="6">Lysosome membrane</location>
    </subcellularLocation>
    <subcellularLocation>
        <location evidence="1">Nucleus</location>
    </subcellularLocation>
</comment>
<dbReference type="STRING" id="595528.A0A0D2U0M6"/>
<dbReference type="InterPro" id="IPR037520">
    <property type="entry name" value="Folliculin/SMCR8_longin"/>
</dbReference>